<dbReference type="PRINTS" id="PR00131">
    <property type="entry name" value="GLHYDRLASE1"/>
</dbReference>
<evidence type="ECO:0000256" key="4">
    <source>
        <dbReference type="RuleBase" id="RU003690"/>
    </source>
</evidence>
<evidence type="ECO:0000256" key="1">
    <source>
        <dbReference type="ARBA" id="ARBA00010838"/>
    </source>
</evidence>
<name>A0A2M7Z6J2_9BACT</name>
<comment type="caution">
    <text evidence="5">The sequence shown here is derived from an EMBL/GenBank/DDBJ whole genome shotgun (WGS) entry which is preliminary data.</text>
</comment>
<organism evidence="5 6">
    <name type="scientific">Candidatus Magasanikbacteria bacterium CG_4_9_14_3_um_filter_32_9</name>
    <dbReference type="NCBI Taxonomy" id="1974644"/>
    <lineage>
        <taxon>Bacteria</taxon>
        <taxon>Candidatus Magasanikiibacteriota</taxon>
    </lineage>
</organism>
<dbReference type="SUPFAM" id="SSF51445">
    <property type="entry name" value="(Trans)glycosidases"/>
    <property type="match status" value="1"/>
</dbReference>
<dbReference type="InterPro" id="IPR001360">
    <property type="entry name" value="Glyco_hydro_1"/>
</dbReference>
<accession>A0A2M7Z6J2</accession>
<reference evidence="6" key="1">
    <citation type="submission" date="2017-09" db="EMBL/GenBank/DDBJ databases">
        <title>Depth-based differentiation of microbial function through sediment-hosted aquifers and enrichment of novel symbionts in the deep terrestrial subsurface.</title>
        <authorList>
            <person name="Probst A.J."/>
            <person name="Ladd B."/>
            <person name="Jarett J.K."/>
            <person name="Geller-Mcgrath D.E."/>
            <person name="Sieber C.M.K."/>
            <person name="Emerson J.B."/>
            <person name="Anantharaman K."/>
            <person name="Thomas B.C."/>
            <person name="Malmstrom R."/>
            <person name="Stieglmeier M."/>
            <person name="Klingl A."/>
            <person name="Woyke T."/>
            <person name="Ryan C.M."/>
            <person name="Banfield J.F."/>
        </authorList>
    </citation>
    <scope>NUCLEOTIDE SEQUENCE [LARGE SCALE GENOMIC DNA]</scope>
</reference>
<proteinExistence type="inferred from homology"/>
<keyword evidence="3" id="KW-0326">Glycosidase</keyword>
<dbReference type="PANTHER" id="PTHR10353:SF209">
    <property type="entry name" value="GALACTOLIPID GALACTOSYLTRANSFERASE SFR2, CHLOROPLASTIC"/>
    <property type="match status" value="1"/>
</dbReference>
<sequence>MSNTKPPKEEELVFPKDFLWGSSTAAHQVEGNNKNNDWWEFEQTRPPKFRSKDACNQYNKYKEDFKLLKDLGQNAHRLSLEWSRLEPTEGNWDEKEWEHYRKVLEELKKQKIKICLTIHHFTNPKWLMAKGWEKRSVIKKFTRFAEEASKRFGDIVDVWITINEPMVFLYQGWKVGTWPPNKKVSFWKTSRVFFNLVKAHKKAYKKIKKHSKSPIGIANNCQSFYPYDRRRLSSFIWVYFIELFTNHLFYFFSKIKNHDFLGLNYYFYHRVVKKGVFKTEFLDPEIEKRDRSDLGWEINPDGLFDVLLSLNHYKKPIFITECGLASTHDGRRQRFLVQFARQVHHAIQSGVKVKGFFYWSFLDNFEWADGFEPRFGMVEVDYKTQKRTPRPSAYLYKKIAEQNKIDHDLFKFFGHNIDFDPKTNKTIDE</sequence>
<dbReference type="Pfam" id="PF00232">
    <property type="entry name" value="Glyco_hydro_1"/>
    <property type="match status" value="2"/>
</dbReference>
<gene>
    <name evidence="5" type="ORF">CO137_02925</name>
</gene>
<keyword evidence="2 5" id="KW-0378">Hydrolase</keyword>
<comment type="similarity">
    <text evidence="1 4">Belongs to the glycosyl hydrolase 1 family.</text>
</comment>
<dbReference type="EMBL" id="PFVJ01000061">
    <property type="protein sequence ID" value="PJA89692.1"/>
    <property type="molecule type" value="Genomic_DNA"/>
</dbReference>
<protein>
    <submittedName>
        <fullName evidence="5">Glycoside hydrolase family 1 protein</fullName>
    </submittedName>
</protein>
<evidence type="ECO:0000256" key="2">
    <source>
        <dbReference type="ARBA" id="ARBA00022801"/>
    </source>
</evidence>
<dbReference type="Gene3D" id="3.20.20.80">
    <property type="entry name" value="Glycosidases"/>
    <property type="match status" value="1"/>
</dbReference>
<evidence type="ECO:0000256" key="3">
    <source>
        <dbReference type="ARBA" id="ARBA00023295"/>
    </source>
</evidence>
<dbReference type="AlphaFoldDB" id="A0A2M7Z6J2"/>
<dbReference type="GO" id="GO:0008422">
    <property type="term" value="F:beta-glucosidase activity"/>
    <property type="evidence" value="ECO:0007669"/>
    <property type="project" value="TreeGrafter"/>
</dbReference>
<dbReference type="Proteomes" id="UP000230843">
    <property type="component" value="Unassembled WGS sequence"/>
</dbReference>
<evidence type="ECO:0000313" key="5">
    <source>
        <dbReference type="EMBL" id="PJA89692.1"/>
    </source>
</evidence>
<dbReference type="GO" id="GO:0005975">
    <property type="term" value="P:carbohydrate metabolic process"/>
    <property type="evidence" value="ECO:0007669"/>
    <property type="project" value="InterPro"/>
</dbReference>
<dbReference type="InterPro" id="IPR017853">
    <property type="entry name" value="GH"/>
</dbReference>
<evidence type="ECO:0000313" key="6">
    <source>
        <dbReference type="Proteomes" id="UP000230843"/>
    </source>
</evidence>
<dbReference type="PANTHER" id="PTHR10353">
    <property type="entry name" value="GLYCOSYL HYDROLASE"/>
    <property type="match status" value="1"/>
</dbReference>